<keyword evidence="3" id="KW-1185">Reference proteome</keyword>
<feature type="chain" id="PRO_5039557344" evidence="1">
    <location>
        <begin position="25"/>
        <end position="244"/>
    </location>
</feature>
<dbReference type="KEGG" id="phv:HU739_010980"/>
<reference evidence="2 3" key="2">
    <citation type="journal article" date="2021" name="Microorganisms">
        <title>The Ever-Expanding Pseudomonas Genus: Description of 43 New Species and Partition of the Pseudomonas putida Group.</title>
        <authorList>
            <person name="Girard L."/>
            <person name="Lood C."/>
            <person name="Hofte M."/>
            <person name="Vandamme P."/>
            <person name="Rokni-Zadeh H."/>
            <person name="van Noort V."/>
            <person name="Lavigne R."/>
            <person name="De Mot R."/>
        </authorList>
    </citation>
    <scope>NUCLEOTIDE SEQUENCE [LARGE SCALE GENOMIC DNA]</scope>
    <source>
        <strain evidence="2 3">SWRI65</strain>
    </source>
</reference>
<dbReference type="Proteomes" id="UP000631521">
    <property type="component" value="Chromosome"/>
</dbReference>
<protein>
    <submittedName>
        <fullName evidence="2">Uncharacterized protein</fullName>
    </submittedName>
</protein>
<dbReference type="AlphaFoldDB" id="A0A9E6P3X0"/>
<accession>A0A9E6P3X0</accession>
<sequence length="244" mass="26259">MTVKSRWFGGAVLCGCLMAGQALADCTPPAVSGDLDFSVCKEWPAYPGQAISAKAGFKPAADDGEGGTYGFYDLDLSVAQDGQPGPVATYRQTSAYESDGVALSQMSLDTARYTLTTDLRAFGVRARFTNASRLNPMEEVQLSLYVREGATLRPVLQKLLVYQFSGEWDDDCTGQRSEMTRTVEVAKTSSHGYADLIVKTQQTGTTSAGKGETCKDSSTVYKPALTTLRYDGKSYVLPQGFKGL</sequence>
<keyword evidence="1" id="KW-0732">Signal</keyword>
<proteinExistence type="predicted"/>
<evidence type="ECO:0000313" key="2">
    <source>
        <dbReference type="EMBL" id="QXI19487.1"/>
    </source>
</evidence>
<dbReference type="EMBL" id="CP077091">
    <property type="protein sequence ID" value="QXI19487.1"/>
    <property type="molecule type" value="Genomic_DNA"/>
</dbReference>
<feature type="signal peptide" evidence="1">
    <location>
        <begin position="1"/>
        <end position="24"/>
    </location>
</feature>
<dbReference type="RefSeq" id="WP_186548956.1">
    <property type="nucleotide sequence ID" value="NZ_CP077091.1"/>
</dbReference>
<evidence type="ECO:0000256" key="1">
    <source>
        <dbReference type="SAM" id="SignalP"/>
    </source>
</evidence>
<reference evidence="2 3" key="1">
    <citation type="journal article" date="2020" name="Microorganisms">
        <title>Reliable Identification of Environmental Pseudomonas Isolates Using the rpoD Gene.</title>
        <authorList>
            <consortium name="The Broad Institute Genome Sequencing Platform"/>
            <person name="Girard L."/>
            <person name="Lood C."/>
            <person name="Rokni-Zadeh H."/>
            <person name="van Noort V."/>
            <person name="Lavigne R."/>
            <person name="De Mot R."/>
        </authorList>
    </citation>
    <scope>NUCLEOTIDE SEQUENCE [LARGE SCALE GENOMIC DNA]</scope>
    <source>
        <strain evidence="2 3">SWRI65</strain>
    </source>
</reference>
<name>A0A9E6P3X0_9PSED</name>
<evidence type="ECO:0000313" key="3">
    <source>
        <dbReference type="Proteomes" id="UP000631521"/>
    </source>
</evidence>
<gene>
    <name evidence="2" type="ORF">HU739_010980</name>
</gene>
<organism evidence="2 3">
    <name type="scientific">Pseudomonas hamedanensis</name>
    <dbReference type="NCBI Taxonomy" id="2745504"/>
    <lineage>
        <taxon>Bacteria</taxon>
        <taxon>Pseudomonadati</taxon>
        <taxon>Pseudomonadota</taxon>
        <taxon>Gammaproteobacteria</taxon>
        <taxon>Pseudomonadales</taxon>
        <taxon>Pseudomonadaceae</taxon>
        <taxon>Pseudomonas</taxon>
    </lineage>
</organism>